<feature type="transmembrane region" description="Helical" evidence="3">
    <location>
        <begin position="264"/>
        <end position="283"/>
    </location>
</feature>
<evidence type="ECO:0000313" key="5">
    <source>
        <dbReference type="Proteomes" id="UP000032430"/>
    </source>
</evidence>
<dbReference type="OrthoDB" id="5653910at2"/>
<sequence length="446" mass="49273">MSLSEDEIAKKLDKENVLKDLELMLDPVDYKLVALTRESLLKAAAEKVPMLSRLLDRVGDSGESISKIGERVSDLTHTASSQSVSSGFHIGSVAIAAFDFVRIPFIYLSAYVLGQEVPFTLDNNIKWAYSGILMALAITALTVPVAAPIIGFIAASIGISVSTFLLGKTLYERYQLGKEYKKLKKELDSEEEEMRLIQEEVHVLHERLKKATDEQSIIEVYTDIVLLQERYIAQKKIVEKLKTDELHLQQKIEQVGMIHVLDKGVGIALGCLTIVGLSLSLFFPPVGMGILAGTAIAGGVYLLGRLTAPLVQSFGHWLVSKFKKSVEVDSLEQEAVNDNTLTEINEARKGAELDTAQKKLDETNEQHVQKDMPHESTTDVLIGLMGSDIEARKAKHELSHKDEVTIALSNERVTPKPTQEHVNKENADEEEGEGEAITETEGPQHH</sequence>
<protein>
    <recommendedName>
        <fullName evidence="6">Coiled-coil protein</fullName>
    </recommendedName>
</protein>
<feature type="transmembrane region" description="Helical" evidence="3">
    <location>
        <begin position="149"/>
        <end position="171"/>
    </location>
</feature>
<dbReference type="EMBL" id="LN614827">
    <property type="protein sequence ID" value="CEG58845.1"/>
    <property type="molecule type" value="Genomic_DNA"/>
</dbReference>
<keyword evidence="3" id="KW-0472">Membrane</keyword>
<feature type="region of interest" description="Disordered" evidence="2">
    <location>
        <begin position="396"/>
        <end position="446"/>
    </location>
</feature>
<dbReference type="HOGENOM" id="CLU_613637_0_0_6"/>
<gene>
    <name evidence="4" type="ORF">LFA_3514</name>
</gene>
<name>A0A098GA09_9GAMM</name>
<keyword evidence="5" id="KW-1185">Reference proteome</keyword>
<keyword evidence="1" id="KW-0175">Coiled coil</keyword>
<evidence type="ECO:0000313" key="4">
    <source>
        <dbReference type="EMBL" id="CEG58845.1"/>
    </source>
</evidence>
<evidence type="ECO:0000256" key="1">
    <source>
        <dbReference type="SAM" id="Coils"/>
    </source>
</evidence>
<keyword evidence="3" id="KW-1133">Transmembrane helix</keyword>
<evidence type="ECO:0000256" key="2">
    <source>
        <dbReference type="SAM" id="MobiDB-lite"/>
    </source>
</evidence>
<dbReference type="KEGG" id="lfa:LFA_3514"/>
<feature type="transmembrane region" description="Helical" evidence="3">
    <location>
        <begin position="125"/>
        <end position="143"/>
    </location>
</feature>
<keyword evidence="3" id="KW-0812">Transmembrane</keyword>
<proteinExistence type="predicted"/>
<feature type="coiled-coil region" evidence="1">
    <location>
        <begin position="173"/>
        <end position="214"/>
    </location>
</feature>
<dbReference type="AlphaFoldDB" id="A0A098GA09"/>
<evidence type="ECO:0008006" key="6">
    <source>
        <dbReference type="Google" id="ProtNLM"/>
    </source>
</evidence>
<dbReference type="STRING" id="1212491.LFA_3514"/>
<accession>A0A098GA09</accession>
<feature type="transmembrane region" description="Helical" evidence="3">
    <location>
        <begin position="90"/>
        <end position="113"/>
    </location>
</feature>
<feature type="compositionally biased region" description="Acidic residues" evidence="2">
    <location>
        <begin position="427"/>
        <end position="438"/>
    </location>
</feature>
<dbReference type="Proteomes" id="UP000032430">
    <property type="component" value="Chromosome I"/>
</dbReference>
<dbReference type="RefSeq" id="WP_045097080.1">
    <property type="nucleotide sequence ID" value="NZ_LN614827.1"/>
</dbReference>
<organism evidence="4 5">
    <name type="scientific">Legionella fallonii LLAP-10</name>
    <dbReference type="NCBI Taxonomy" id="1212491"/>
    <lineage>
        <taxon>Bacteria</taxon>
        <taxon>Pseudomonadati</taxon>
        <taxon>Pseudomonadota</taxon>
        <taxon>Gammaproteobacteria</taxon>
        <taxon>Legionellales</taxon>
        <taxon>Legionellaceae</taxon>
        <taxon>Legionella</taxon>
    </lineage>
</organism>
<evidence type="ECO:0000256" key="3">
    <source>
        <dbReference type="SAM" id="Phobius"/>
    </source>
</evidence>
<feature type="transmembrane region" description="Helical" evidence="3">
    <location>
        <begin position="289"/>
        <end position="308"/>
    </location>
</feature>
<reference evidence="5" key="1">
    <citation type="submission" date="2014-09" db="EMBL/GenBank/DDBJ databases">
        <authorList>
            <person name="Gomez-Valero L."/>
        </authorList>
    </citation>
    <scope>NUCLEOTIDE SEQUENCE [LARGE SCALE GENOMIC DNA]</scope>
    <source>
        <strain evidence="5">ATCC700992</strain>
    </source>
</reference>